<accession>A0AAD8IHI9</accession>
<reference evidence="2" key="2">
    <citation type="submission" date="2023-05" db="EMBL/GenBank/DDBJ databases">
        <authorList>
            <person name="Schelkunov M.I."/>
        </authorList>
    </citation>
    <scope>NUCLEOTIDE SEQUENCE</scope>
    <source>
        <strain evidence="2">Hsosn_3</strain>
        <tissue evidence="2">Leaf</tissue>
    </source>
</reference>
<organism evidence="2 3">
    <name type="scientific">Heracleum sosnowskyi</name>
    <dbReference type="NCBI Taxonomy" id="360622"/>
    <lineage>
        <taxon>Eukaryota</taxon>
        <taxon>Viridiplantae</taxon>
        <taxon>Streptophyta</taxon>
        <taxon>Embryophyta</taxon>
        <taxon>Tracheophyta</taxon>
        <taxon>Spermatophyta</taxon>
        <taxon>Magnoliopsida</taxon>
        <taxon>eudicotyledons</taxon>
        <taxon>Gunneridae</taxon>
        <taxon>Pentapetalae</taxon>
        <taxon>asterids</taxon>
        <taxon>campanulids</taxon>
        <taxon>Apiales</taxon>
        <taxon>Apiaceae</taxon>
        <taxon>Apioideae</taxon>
        <taxon>apioid superclade</taxon>
        <taxon>Tordylieae</taxon>
        <taxon>Tordyliinae</taxon>
        <taxon>Heracleum</taxon>
    </lineage>
</organism>
<sequence>MVMSIAKNESASAYEELRRKRMEENRKRMEELQLPRLSLALKPSPKPPKPSPMKRIKKTEVVEVRRSGCVSKLSAPFIEKSLLMNLRICRKVVFFSSAQNYCQELWIDLAESVICSSLNVSRYRFL</sequence>
<feature type="region of interest" description="Disordered" evidence="1">
    <location>
        <begin position="1"/>
        <end position="27"/>
    </location>
</feature>
<proteinExistence type="predicted"/>
<evidence type="ECO:0000256" key="1">
    <source>
        <dbReference type="SAM" id="MobiDB-lite"/>
    </source>
</evidence>
<name>A0AAD8IHI9_9APIA</name>
<protein>
    <submittedName>
        <fullName evidence="2">Uncharacterized protein</fullName>
    </submittedName>
</protein>
<keyword evidence="3" id="KW-1185">Reference proteome</keyword>
<gene>
    <name evidence="2" type="ORF">POM88_021775</name>
</gene>
<reference evidence="2" key="1">
    <citation type="submission" date="2023-02" db="EMBL/GenBank/DDBJ databases">
        <title>Genome of toxic invasive species Heracleum sosnowskyi carries increased number of genes despite the absence of recent whole-genome duplications.</title>
        <authorList>
            <person name="Schelkunov M."/>
            <person name="Shtratnikova V."/>
            <person name="Makarenko M."/>
            <person name="Klepikova A."/>
            <person name="Omelchenko D."/>
            <person name="Novikova G."/>
            <person name="Obukhova E."/>
            <person name="Bogdanov V."/>
            <person name="Penin A."/>
            <person name="Logacheva M."/>
        </authorList>
    </citation>
    <scope>NUCLEOTIDE SEQUENCE</scope>
    <source>
        <strain evidence="2">Hsosn_3</strain>
        <tissue evidence="2">Leaf</tissue>
    </source>
</reference>
<comment type="caution">
    <text evidence="2">The sequence shown here is derived from an EMBL/GenBank/DDBJ whole genome shotgun (WGS) entry which is preliminary data.</text>
</comment>
<dbReference type="AlphaFoldDB" id="A0AAD8IHI9"/>
<dbReference type="EMBL" id="JAUIZM010000005">
    <property type="protein sequence ID" value="KAK1384040.1"/>
    <property type="molecule type" value="Genomic_DNA"/>
</dbReference>
<evidence type="ECO:0000313" key="3">
    <source>
        <dbReference type="Proteomes" id="UP001237642"/>
    </source>
</evidence>
<feature type="compositionally biased region" description="Basic and acidic residues" evidence="1">
    <location>
        <begin position="15"/>
        <end position="27"/>
    </location>
</feature>
<dbReference type="Proteomes" id="UP001237642">
    <property type="component" value="Unassembled WGS sequence"/>
</dbReference>
<evidence type="ECO:0000313" key="2">
    <source>
        <dbReference type="EMBL" id="KAK1384040.1"/>
    </source>
</evidence>